<proteinExistence type="predicted"/>
<protein>
    <submittedName>
        <fullName evidence="1">Uncharacterized protein</fullName>
    </submittedName>
</protein>
<dbReference type="Proteomes" id="UP000595858">
    <property type="component" value="Chromosome"/>
</dbReference>
<dbReference type="EMBL" id="AP023447">
    <property type="protein sequence ID" value="BCL42802.1"/>
    <property type="molecule type" value="Genomic_DNA"/>
</dbReference>
<evidence type="ECO:0000313" key="1">
    <source>
        <dbReference type="EMBL" id="BCL42802.1"/>
    </source>
</evidence>
<name>A0AAU9C4V8_9ENTR</name>
<organism evidence="1 2">
    <name type="scientific">Enterobacter roggenkampii</name>
    <dbReference type="NCBI Taxonomy" id="1812935"/>
    <lineage>
        <taxon>Bacteria</taxon>
        <taxon>Pseudomonadati</taxon>
        <taxon>Pseudomonadota</taxon>
        <taxon>Gammaproteobacteria</taxon>
        <taxon>Enterobacterales</taxon>
        <taxon>Enterobacteriaceae</taxon>
        <taxon>Enterobacter</taxon>
        <taxon>Enterobacter cloacae complex</taxon>
    </lineage>
</organism>
<accession>A0AAU9C4V8</accession>
<dbReference type="AlphaFoldDB" id="A0AAU9C4V8"/>
<evidence type="ECO:0000313" key="2">
    <source>
        <dbReference type="Proteomes" id="UP000595858"/>
    </source>
</evidence>
<reference evidence="1" key="1">
    <citation type="journal article" date="2020" name="J Glob Antimicrob Resist">
        <title>Genomic characterization of clinical Enterobacter roggenkampii co-harboring blaIMP-1- and blaGES-5-encoding IncP6 and mcr-9-encoding IncHI2 plasmids isolated in Japan.</title>
        <authorList>
            <person name="Umeda K."/>
            <person name="Nakamura H."/>
            <person name="Fukuda A."/>
            <person name="Matsumoto Y."/>
            <person name="Motooka D."/>
            <person name="Nakamura S."/>
            <person name="Yasui Y."/>
            <person name="Yoshida H."/>
            <person name="Kawahara R."/>
        </authorList>
    </citation>
    <scope>NUCLEOTIDE SEQUENCE</scope>
    <source>
        <strain evidence="1">OIPH-N260</strain>
    </source>
</reference>
<gene>
    <name evidence="1" type="ORF">OIPHN260_23040</name>
</gene>
<sequence>MREDVFEKPYRKVNEFLRKGDYVGAVTVFNREITCALNIQACKSASTGWCFC</sequence>